<dbReference type="GO" id="GO:0005634">
    <property type="term" value="C:nucleus"/>
    <property type="evidence" value="ECO:0007669"/>
    <property type="project" value="TreeGrafter"/>
</dbReference>
<dbReference type="InterPro" id="IPR014001">
    <property type="entry name" value="Helicase_ATP-bd"/>
</dbReference>
<name>A0A9P6K3R7_9FUNG</name>
<dbReference type="Gene3D" id="3.40.50.300">
    <property type="entry name" value="P-loop containing nucleotide triphosphate hydrolases"/>
    <property type="match status" value="1"/>
</dbReference>
<dbReference type="Pfam" id="PF00270">
    <property type="entry name" value="DEAD"/>
    <property type="match status" value="1"/>
</dbReference>
<evidence type="ECO:0000313" key="7">
    <source>
        <dbReference type="Proteomes" id="UP000723463"/>
    </source>
</evidence>
<dbReference type="GO" id="GO:0005694">
    <property type="term" value="C:chromosome"/>
    <property type="evidence" value="ECO:0007669"/>
    <property type="project" value="TreeGrafter"/>
</dbReference>
<dbReference type="EMBL" id="JAAAXW010000071">
    <property type="protein sequence ID" value="KAF9545509.1"/>
    <property type="molecule type" value="Genomic_DNA"/>
</dbReference>
<reference evidence="6" key="1">
    <citation type="journal article" date="2020" name="Fungal Divers.">
        <title>Resolving the Mortierellaceae phylogeny through synthesis of multi-gene phylogenetics and phylogenomics.</title>
        <authorList>
            <person name="Vandepol N."/>
            <person name="Liber J."/>
            <person name="Desiro A."/>
            <person name="Na H."/>
            <person name="Kennedy M."/>
            <person name="Barry K."/>
            <person name="Grigoriev I.V."/>
            <person name="Miller A.N."/>
            <person name="O'Donnell K."/>
            <person name="Stajich J.E."/>
            <person name="Bonito G."/>
        </authorList>
    </citation>
    <scope>NUCLEOTIDE SEQUENCE</scope>
    <source>
        <strain evidence="6">NRRL 2591</strain>
    </source>
</reference>
<evidence type="ECO:0000256" key="1">
    <source>
        <dbReference type="ARBA" id="ARBA00005446"/>
    </source>
</evidence>
<dbReference type="PROSITE" id="PS51192">
    <property type="entry name" value="HELICASE_ATP_BIND_1"/>
    <property type="match status" value="1"/>
</dbReference>
<dbReference type="PANTHER" id="PTHR13710">
    <property type="entry name" value="DNA HELICASE RECQ FAMILY MEMBER"/>
    <property type="match status" value="1"/>
</dbReference>
<evidence type="ECO:0000256" key="2">
    <source>
        <dbReference type="ARBA" id="ARBA00023125"/>
    </source>
</evidence>
<evidence type="ECO:0000256" key="4">
    <source>
        <dbReference type="ARBA" id="ARBA00023242"/>
    </source>
</evidence>
<organism evidence="6 7">
    <name type="scientific">Mortierella hygrophila</name>
    <dbReference type="NCBI Taxonomy" id="979708"/>
    <lineage>
        <taxon>Eukaryota</taxon>
        <taxon>Fungi</taxon>
        <taxon>Fungi incertae sedis</taxon>
        <taxon>Mucoromycota</taxon>
        <taxon>Mortierellomycotina</taxon>
        <taxon>Mortierellomycetes</taxon>
        <taxon>Mortierellales</taxon>
        <taxon>Mortierellaceae</taxon>
        <taxon>Mortierella</taxon>
    </lineage>
</organism>
<dbReference type="GO" id="GO:0009378">
    <property type="term" value="F:four-way junction helicase activity"/>
    <property type="evidence" value="ECO:0007669"/>
    <property type="project" value="TreeGrafter"/>
</dbReference>
<dbReference type="PANTHER" id="PTHR13710:SF153">
    <property type="entry name" value="RECQ-LIKE DNA HELICASE BLM"/>
    <property type="match status" value="1"/>
</dbReference>
<keyword evidence="3" id="KW-0413">Isomerase</keyword>
<dbReference type="InterPro" id="IPR011545">
    <property type="entry name" value="DEAD/DEAH_box_helicase_dom"/>
</dbReference>
<protein>
    <recommendedName>
        <fullName evidence="5">Helicase ATP-binding domain-containing protein</fullName>
    </recommendedName>
</protein>
<dbReference type="GO" id="GO:0000724">
    <property type="term" value="P:double-strand break repair via homologous recombination"/>
    <property type="evidence" value="ECO:0007669"/>
    <property type="project" value="TreeGrafter"/>
</dbReference>
<sequence>MASSTPSLQQPTFPFARTIGSLQQDDTQTLPLPSNTIDLCLNKFGVIPKRQQLTALTEEQHQKLKDKGVSSITIHGDIRLPLDIGDRMAGEEFKAVFSTAEKAVVDGELFTNLYRRSSWRSRLLAVVIDEAHCVSTWGASFRMAYNSIGDLRVKVPPCLPFVAMSATFSLDIMRDVKEKLHFTDDAVVVKINTDRRNIKYVVQSFRSKADAFKSLEFLLDFEKAIVYFDNKFDLLAAKNHLRRMASGKRLLSVATTQILLSKAARLV</sequence>
<dbReference type="Proteomes" id="UP000723463">
    <property type="component" value="Unassembled WGS sequence"/>
</dbReference>
<accession>A0A9P6K3R7</accession>
<comment type="caution">
    <text evidence="6">The sequence shown here is derived from an EMBL/GenBank/DDBJ whole genome shotgun (WGS) entry which is preliminary data.</text>
</comment>
<evidence type="ECO:0000256" key="3">
    <source>
        <dbReference type="ARBA" id="ARBA00023235"/>
    </source>
</evidence>
<proteinExistence type="inferred from homology"/>
<dbReference type="InterPro" id="IPR027417">
    <property type="entry name" value="P-loop_NTPase"/>
</dbReference>
<dbReference type="GO" id="GO:0005737">
    <property type="term" value="C:cytoplasm"/>
    <property type="evidence" value="ECO:0007669"/>
    <property type="project" value="TreeGrafter"/>
</dbReference>
<gene>
    <name evidence="6" type="ORF">EC957_010925</name>
</gene>
<evidence type="ECO:0000313" key="6">
    <source>
        <dbReference type="EMBL" id="KAF9545509.1"/>
    </source>
</evidence>
<dbReference type="GO" id="GO:0003677">
    <property type="term" value="F:DNA binding"/>
    <property type="evidence" value="ECO:0007669"/>
    <property type="project" value="UniProtKB-KW"/>
</dbReference>
<keyword evidence="2" id="KW-0238">DNA-binding</keyword>
<keyword evidence="4" id="KW-0539">Nucleus</keyword>
<dbReference type="GO" id="GO:0043138">
    <property type="term" value="F:3'-5' DNA helicase activity"/>
    <property type="evidence" value="ECO:0007669"/>
    <property type="project" value="TreeGrafter"/>
</dbReference>
<dbReference type="AlphaFoldDB" id="A0A9P6K3R7"/>
<dbReference type="SUPFAM" id="SSF52540">
    <property type="entry name" value="P-loop containing nucleoside triphosphate hydrolases"/>
    <property type="match status" value="1"/>
</dbReference>
<dbReference type="GO" id="GO:0005524">
    <property type="term" value="F:ATP binding"/>
    <property type="evidence" value="ECO:0007669"/>
    <property type="project" value="InterPro"/>
</dbReference>
<comment type="similarity">
    <text evidence="1">Belongs to the helicase family. RecQ subfamily.</text>
</comment>
<feature type="domain" description="Helicase ATP-binding" evidence="5">
    <location>
        <begin position="53"/>
        <end position="186"/>
    </location>
</feature>
<keyword evidence="7" id="KW-1185">Reference proteome</keyword>
<evidence type="ECO:0000259" key="5">
    <source>
        <dbReference type="PROSITE" id="PS51192"/>
    </source>
</evidence>